<organism evidence="2 3">
    <name type="scientific">Radiobacillus deserti</name>
    <dbReference type="NCBI Taxonomy" id="2594883"/>
    <lineage>
        <taxon>Bacteria</taxon>
        <taxon>Bacillati</taxon>
        <taxon>Bacillota</taxon>
        <taxon>Bacilli</taxon>
        <taxon>Bacillales</taxon>
        <taxon>Bacillaceae</taxon>
        <taxon>Radiobacillus</taxon>
    </lineage>
</organism>
<dbReference type="KEGG" id="aqt:FN924_17585"/>
<dbReference type="EMBL" id="CP041666">
    <property type="protein sequence ID" value="QDP41823.1"/>
    <property type="molecule type" value="Genomic_DNA"/>
</dbReference>
<keyword evidence="3" id="KW-1185">Reference proteome</keyword>
<proteinExistence type="predicted"/>
<dbReference type="SUPFAM" id="SSF63520">
    <property type="entry name" value="PTS-regulatory domain, PRD"/>
    <property type="match status" value="1"/>
</dbReference>
<dbReference type="Pfam" id="PF00874">
    <property type="entry name" value="PRD"/>
    <property type="match status" value="1"/>
</dbReference>
<dbReference type="RefSeq" id="WP_143896744.1">
    <property type="nucleotide sequence ID" value="NZ_CP041666.1"/>
</dbReference>
<feature type="domain" description="PRD" evidence="1">
    <location>
        <begin position="21"/>
        <end position="68"/>
    </location>
</feature>
<dbReference type="GO" id="GO:0006355">
    <property type="term" value="P:regulation of DNA-templated transcription"/>
    <property type="evidence" value="ECO:0007669"/>
    <property type="project" value="InterPro"/>
</dbReference>
<protein>
    <submittedName>
        <fullName evidence="2">PRD domain-containing protein</fullName>
    </submittedName>
</protein>
<gene>
    <name evidence="2" type="ORF">FN924_17585</name>
</gene>
<dbReference type="Proteomes" id="UP000315215">
    <property type="component" value="Chromosome"/>
</dbReference>
<dbReference type="InterPro" id="IPR011608">
    <property type="entry name" value="PRD"/>
</dbReference>
<name>A0A516KK97_9BACI</name>
<dbReference type="InterPro" id="IPR036634">
    <property type="entry name" value="PRD_sf"/>
</dbReference>
<evidence type="ECO:0000313" key="2">
    <source>
        <dbReference type="EMBL" id="QDP41823.1"/>
    </source>
</evidence>
<dbReference type="AlphaFoldDB" id="A0A516KK97"/>
<accession>A0A516KK97</accession>
<reference evidence="2 3" key="1">
    <citation type="submission" date="2019-07" db="EMBL/GenBank/DDBJ databases">
        <authorList>
            <person name="Li J."/>
        </authorList>
    </citation>
    <scope>NUCLEOTIDE SEQUENCE [LARGE SCALE GENOMIC DNA]</scope>
    <source>
        <strain evidence="2 3">TKL69</strain>
    </source>
</reference>
<sequence length="83" mass="9433">MSSDLSSLAGEKELSEIWNIIIEQIEENDITLSDIAINNLFVHIAIAYKRITSGYHVQLYKTDLKEINYSKGIYCSEKDCTTS</sequence>
<evidence type="ECO:0000259" key="1">
    <source>
        <dbReference type="Pfam" id="PF00874"/>
    </source>
</evidence>
<evidence type="ECO:0000313" key="3">
    <source>
        <dbReference type="Proteomes" id="UP000315215"/>
    </source>
</evidence>